<feature type="transmembrane region" description="Helical" evidence="7">
    <location>
        <begin position="331"/>
        <end position="350"/>
    </location>
</feature>
<evidence type="ECO:0000256" key="4">
    <source>
        <dbReference type="ARBA" id="ARBA00022679"/>
    </source>
</evidence>
<dbReference type="Gene3D" id="1.10.287.130">
    <property type="match status" value="1"/>
</dbReference>
<evidence type="ECO:0000256" key="2">
    <source>
        <dbReference type="ARBA" id="ARBA00012438"/>
    </source>
</evidence>
<dbReference type="InterPro" id="IPR052162">
    <property type="entry name" value="Sensor_kinase/Photoreceptor"/>
</dbReference>
<dbReference type="Gene3D" id="3.30.565.10">
    <property type="entry name" value="Histidine kinase-like ATPase, C-terminal domain"/>
    <property type="match status" value="1"/>
</dbReference>
<dbReference type="SMART" id="SM00387">
    <property type="entry name" value="HATPase_c"/>
    <property type="match status" value="1"/>
</dbReference>
<dbReference type="GO" id="GO:0000155">
    <property type="term" value="F:phosphorelay sensor kinase activity"/>
    <property type="evidence" value="ECO:0007669"/>
    <property type="project" value="InterPro"/>
</dbReference>
<dbReference type="PANTHER" id="PTHR43304:SF1">
    <property type="entry name" value="PAC DOMAIN-CONTAINING PROTEIN"/>
    <property type="match status" value="1"/>
</dbReference>
<dbReference type="PROSITE" id="PS50109">
    <property type="entry name" value="HIS_KIN"/>
    <property type="match status" value="1"/>
</dbReference>
<evidence type="ECO:0000256" key="8">
    <source>
        <dbReference type="SAM" id="SignalP"/>
    </source>
</evidence>
<evidence type="ECO:0000256" key="3">
    <source>
        <dbReference type="ARBA" id="ARBA00022553"/>
    </source>
</evidence>
<dbReference type="HOGENOM" id="CLU_395730_0_0_10"/>
<proteinExistence type="predicted"/>
<dbReference type="Pfam" id="PF07695">
    <property type="entry name" value="7TMR-DISM_7TM"/>
    <property type="match status" value="1"/>
</dbReference>
<feature type="domain" description="Histidine kinase" evidence="9">
    <location>
        <begin position="502"/>
        <end position="716"/>
    </location>
</feature>
<evidence type="ECO:0000259" key="9">
    <source>
        <dbReference type="PROSITE" id="PS50109"/>
    </source>
</evidence>
<keyword evidence="5" id="KW-0418">Kinase</keyword>
<organism evidence="10 11">
    <name type="scientific">Marivirga tractuosa (strain ATCC 23168 / DSM 4126 / NBRC 15989 / NCIMB 1408 / VKM B-1430 / H-43)</name>
    <name type="common">Microscilla tractuosa</name>
    <name type="synonym">Flexibacter tractuosus</name>
    <dbReference type="NCBI Taxonomy" id="643867"/>
    <lineage>
        <taxon>Bacteria</taxon>
        <taxon>Pseudomonadati</taxon>
        <taxon>Bacteroidota</taxon>
        <taxon>Cytophagia</taxon>
        <taxon>Cytophagales</taxon>
        <taxon>Marivirgaceae</taxon>
        <taxon>Marivirga</taxon>
    </lineage>
</organism>
<feature type="transmembrane region" description="Helical" evidence="7">
    <location>
        <begin position="183"/>
        <end position="204"/>
    </location>
</feature>
<dbReference type="KEGG" id="mtt:Ftrac_2626"/>
<dbReference type="Proteomes" id="UP000008720">
    <property type="component" value="Chromosome"/>
</dbReference>
<feature type="transmembrane region" description="Helical" evidence="7">
    <location>
        <begin position="285"/>
        <end position="302"/>
    </location>
</feature>
<feature type="transmembrane region" description="Helical" evidence="7">
    <location>
        <begin position="308"/>
        <end position="326"/>
    </location>
</feature>
<comment type="catalytic activity">
    <reaction evidence="1">
        <text>ATP + protein L-histidine = ADP + protein N-phospho-L-histidine.</text>
        <dbReference type="EC" id="2.7.13.3"/>
    </reaction>
</comment>
<sequence>MRLLYIFFCLFIFSNSFAKNEIYISPGQTYKRLGKQIQFLEDPSHNLTFQNIQSPQYQSRFTYGKQEIPTYGLEDITLWVKIEIQHSKQFETPYILEIGYPTFDSINYFILQENNLVEKGFLGDRIKFSERQIHHKNFIIPLELNQTEASTIYLKINNKGSIILPLNIKPKEQLFSDDIPEEIFYGIFYGIMLVMLLYNLFLAFSARSINYIYYVGIILGNLLTLSALNGHAFMYLWYDMPWWGNHVIVFGIGLWILAGNQFTASFLETRKYFPRYDWIFKTMKLVGLLIIIMAFIADYSVSLKISNYSLVVNCLVLLFSGIYFWIKRIKVASIFTLAWTAYLVGVLLYTLRNLGFLPVTSITSHVLEFGAITEIVLLSVSLGYKYRLLETEKNEAQQNALDLMAQSQKLVQEQNEQLERKVTLRTAELEQKQEEILTQNEELNSKNERLTEAQQIIEAQNLQLKEYTDDLEAQVAKRTKDLEDTNTELAQNVQKLEQYAFMTAHNLRAPVARLLGLTHLLQISPDSEKSEWQTIVSKIKEEGDSLDAVIKDLNAILDLRKEAEKNQEWIDLSERLEQTKRILKNSIEISNAEIQFDNSVFKEIKSNPTYIDSIFYNLISNAIKYRSEKRKLIIEITTRIEDDKKYIIFSDNGVGIDLEKNREKIFGMYKRFHTHVEGKGLGLYLVKSQMEILGGEINVESKLEEGTTFTLVFPFT</sequence>
<keyword evidence="7" id="KW-0812">Transmembrane</keyword>
<dbReference type="STRING" id="643867.Ftrac_2626"/>
<keyword evidence="7" id="KW-1133">Transmembrane helix</keyword>
<feature type="transmembrane region" description="Helical" evidence="7">
    <location>
        <begin position="243"/>
        <end position="264"/>
    </location>
</feature>
<dbReference type="InterPro" id="IPR036890">
    <property type="entry name" value="HATPase_C_sf"/>
</dbReference>
<dbReference type="SUPFAM" id="SSF47384">
    <property type="entry name" value="Homodimeric domain of signal transducing histidine kinase"/>
    <property type="match status" value="1"/>
</dbReference>
<dbReference type="PANTHER" id="PTHR43304">
    <property type="entry name" value="PHYTOCHROME-LIKE PROTEIN CPH1"/>
    <property type="match status" value="1"/>
</dbReference>
<dbReference type="OrthoDB" id="9806995at2"/>
<dbReference type="InterPro" id="IPR036097">
    <property type="entry name" value="HisK_dim/P_sf"/>
</dbReference>
<dbReference type="InterPro" id="IPR003594">
    <property type="entry name" value="HATPase_dom"/>
</dbReference>
<dbReference type="Gene3D" id="2.60.40.2380">
    <property type="match status" value="1"/>
</dbReference>
<accession>E4TPP0</accession>
<dbReference type="Pfam" id="PF02518">
    <property type="entry name" value="HATPase_c"/>
    <property type="match status" value="1"/>
</dbReference>
<evidence type="ECO:0000256" key="5">
    <source>
        <dbReference type="ARBA" id="ARBA00022777"/>
    </source>
</evidence>
<dbReference type="EC" id="2.7.13.3" evidence="2"/>
<keyword evidence="4" id="KW-0808">Transferase</keyword>
<dbReference type="eggNOG" id="COG4251">
    <property type="taxonomic scope" value="Bacteria"/>
</dbReference>
<dbReference type="eggNOG" id="COG4372">
    <property type="taxonomic scope" value="Bacteria"/>
</dbReference>
<dbReference type="CDD" id="cd00075">
    <property type="entry name" value="HATPase"/>
    <property type="match status" value="1"/>
</dbReference>
<feature type="coiled-coil region" evidence="6">
    <location>
        <begin position="386"/>
        <end position="499"/>
    </location>
</feature>
<feature type="chain" id="PRO_5003187224" description="histidine kinase" evidence="8">
    <location>
        <begin position="19"/>
        <end position="716"/>
    </location>
</feature>
<evidence type="ECO:0000256" key="6">
    <source>
        <dbReference type="SAM" id="Coils"/>
    </source>
</evidence>
<dbReference type="SUPFAM" id="SSF55874">
    <property type="entry name" value="ATPase domain of HSP90 chaperone/DNA topoisomerase II/histidine kinase"/>
    <property type="match status" value="1"/>
</dbReference>
<dbReference type="RefSeq" id="WP_013454747.1">
    <property type="nucleotide sequence ID" value="NC_014759.1"/>
</dbReference>
<feature type="transmembrane region" description="Helical" evidence="7">
    <location>
        <begin position="211"/>
        <end position="237"/>
    </location>
</feature>
<dbReference type="AlphaFoldDB" id="E4TPP0"/>
<name>E4TPP0_MARTH</name>
<dbReference type="InterPro" id="IPR011623">
    <property type="entry name" value="7TMR_DISM_rcpt_extracell_dom1"/>
</dbReference>
<gene>
    <name evidence="10" type="ordered locus">Ftrac_2626</name>
</gene>
<keyword evidence="8" id="KW-0732">Signal</keyword>
<dbReference type="EMBL" id="CP002349">
    <property type="protein sequence ID" value="ADR22604.1"/>
    <property type="molecule type" value="Genomic_DNA"/>
</dbReference>
<reference evidence="10 11" key="1">
    <citation type="journal article" date="2011" name="Stand. Genomic Sci.">
        <title>Complete genome sequence of Marivirga tractuosa type strain (H-43).</title>
        <authorList>
            <person name="Pagani I."/>
            <person name="Chertkov O."/>
            <person name="Lapidus A."/>
            <person name="Lucas S."/>
            <person name="Del Rio T.G."/>
            <person name="Tice H."/>
            <person name="Copeland A."/>
            <person name="Cheng J.F."/>
            <person name="Nolan M."/>
            <person name="Saunders E."/>
            <person name="Pitluck S."/>
            <person name="Held B."/>
            <person name="Goodwin L."/>
            <person name="Liolios K."/>
            <person name="Ovchinikova G."/>
            <person name="Ivanova N."/>
            <person name="Mavromatis K."/>
            <person name="Pati A."/>
            <person name="Chen A."/>
            <person name="Palaniappan K."/>
            <person name="Land M."/>
            <person name="Hauser L."/>
            <person name="Jeffries C.D."/>
            <person name="Detter J.C."/>
            <person name="Han C."/>
            <person name="Tapia R."/>
            <person name="Ngatchou-Djao O.D."/>
            <person name="Rohde M."/>
            <person name="Goker M."/>
            <person name="Spring S."/>
            <person name="Sikorski J."/>
            <person name="Woyke T."/>
            <person name="Bristow J."/>
            <person name="Eisen J.A."/>
            <person name="Markowitz V."/>
            <person name="Hugenholtz P."/>
            <person name="Klenk H.P."/>
            <person name="Kyrpides N.C."/>
        </authorList>
    </citation>
    <scope>NUCLEOTIDE SEQUENCE [LARGE SCALE GENOMIC DNA]</scope>
    <source>
        <strain evidence="11">ATCC 23168 / DSM 4126 / NBRC 15989 / NCIMB 1408 / VKM B-1430 / H-43</strain>
    </source>
</reference>
<dbReference type="InterPro" id="IPR011622">
    <property type="entry name" value="7TMR_DISM_rcpt_extracell_dom2"/>
</dbReference>
<dbReference type="PRINTS" id="PR00344">
    <property type="entry name" value="BCTRLSENSOR"/>
</dbReference>
<dbReference type="Pfam" id="PF07696">
    <property type="entry name" value="7TMR-DISMED2"/>
    <property type="match status" value="1"/>
</dbReference>
<evidence type="ECO:0000256" key="7">
    <source>
        <dbReference type="SAM" id="Phobius"/>
    </source>
</evidence>
<keyword evidence="11" id="KW-1185">Reference proteome</keyword>
<evidence type="ECO:0000313" key="11">
    <source>
        <dbReference type="Proteomes" id="UP000008720"/>
    </source>
</evidence>
<feature type="signal peptide" evidence="8">
    <location>
        <begin position="1"/>
        <end position="18"/>
    </location>
</feature>
<dbReference type="InterPro" id="IPR004358">
    <property type="entry name" value="Sig_transdc_His_kin-like_C"/>
</dbReference>
<keyword evidence="6" id="KW-0175">Coiled coil</keyword>
<protein>
    <recommendedName>
        <fullName evidence="2">histidine kinase</fullName>
        <ecNumber evidence="2">2.7.13.3</ecNumber>
    </recommendedName>
</protein>
<feature type="coiled-coil region" evidence="6">
    <location>
        <begin position="546"/>
        <end position="593"/>
    </location>
</feature>
<keyword evidence="3" id="KW-0597">Phosphoprotein</keyword>
<evidence type="ECO:0000256" key="1">
    <source>
        <dbReference type="ARBA" id="ARBA00000085"/>
    </source>
</evidence>
<dbReference type="InterPro" id="IPR005467">
    <property type="entry name" value="His_kinase_dom"/>
</dbReference>
<keyword evidence="7" id="KW-0472">Membrane</keyword>
<evidence type="ECO:0000313" key="10">
    <source>
        <dbReference type="EMBL" id="ADR22604.1"/>
    </source>
</evidence>